<sequence>MHESIEHKAPKVLVDEYGNFHQITDELARGGQGVVYRTKDADLAVKQPLDASGQPDKNANLRERFQRIRLLPMPRRIPISLPLAILRDEPGYVMRLLNDMKPFAVFDLDGRSKKKLEDERQVLPQWLAKISDKDQALRLLHYASTGSTRRRLRVLAKCAAILARLHNAGMVYGDISPNNAFMGEGDTPDVWLIDADNMRPEFLSGGVSVYTPGYGAPEVVQGRDQSRPQTDCWAFAVMAFKLLALCHPFIGNKVLQTEDDDGGWDAEPQARGDSVPASMEDQAYAGYLPFVDDEDDDSNKGTGGLPRVLVTTSELRRLFQATFGAGREHPPSRPAMAFWALELTKAADHALDCPECAMSYFPDDYRNCPYCGGEPPASIRVQTPRWEIVTPASTRELALPHRLFYPFSFENHNDMEYESVLNFAAKTAVPARGAKAFPESLTFKFVEGGK</sequence>
<dbReference type="SMART" id="SM00220">
    <property type="entry name" value="S_TKc"/>
    <property type="match status" value="1"/>
</dbReference>
<keyword evidence="2" id="KW-0808">Transferase</keyword>
<dbReference type="Proteomes" id="UP000545386">
    <property type="component" value="Unassembled WGS sequence"/>
</dbReference>
<evidence type="ECO:0000259" key="1">
    <source>
        <dbReference type="PROSITE" id="PS50011"/>
    </source>
</evidence>
<accession>A0A842HS56</accession>
<protein>
    <submittedName>
        <fullName evidence="2">Serine/threonine protein kinase</fullName>
    </submittedName>
</protein>
<dbReference type="Pfam" id="PF00069">
    <property type="entry name" value="Pkinase"/>
    <property type="match status" value="1"/>
</dbReference>
<dbReference type="InterPro" id="IPR011009">
    <property type="entry name" value="Kinase-like_dom_sf"/>
</dbReference>
<name>A0A842HS56_9BURK</name>
<dbReference type="InterPro" id="IPR000719">
    <property type="entry name" value="Prot_kinase_dom"/>
</dbReference>
<dbReference type="GO" id="GO:0005524">
    <property type="term" value="F:ATP binding"/>
    <property type="evidence" value="ECO:0007669"/>
    <property type="project" value="InterPro"/>
</dbReference>
<dbReference type="PROSITE" id="PS50011">
    <property type="entry name" value="PROTEIN_KINASE_DOM"/>
    <property type="match status" value="1"/>
</dbReference>
<dbReference type="SUPFAM" id="SSF56112">
    <property type="entry name" value="Protein kinase-like (PK-like)"/>
    <property type="match status" value="1"/>
</dbReference>
<dbReference type="RefSeq" id="WP_185780648.1">
    <property type="nucleotide sequence ID" value="NZ_JACJUU010000017.1"/>
</dbReference>
<keyword evidence="3" id="KW-1185">Reference proteome</keyword>
<keyword evidence="2" id="KW-0418">Kinase</keyword>
<evidence type="ECO:0000313" key="3">
    <source>
        <dbReference type="Proteomes" id="UP000545386"/>
    </source>
</evidence>
<dbReference type="Gene3D" id="1.10.510.10">
    <property type="entry name" value="Transferase(Phosphotransferase) domain 1"/>
    <property type="match status" value="1"/>
</dbReference>
<dbReference type="GO" id="GO:0004674">
    <property type="term" value="F:protein serine/threonine kinase activity"/>
    <property type="evidence" value="ECO:0007669"/>
    <property type="project" value="UniProtKB-KW"/>
</dbReference>
<feature type="domain" description="Protein kinase" evidence="1">
    <location>
        <begin position="21"/>
        <end position="352"/>
    </location>
</feature>
<proteinExistence type="predicted"/>
<comment type="caution">
    <text evidence="2">The sequence shown here is derived from an EMBL/GenBank/DDBJ whole genome shotgun (WGS) entry which is preliminary data.</text>
</comment>
<gene>
    <name evidence="2" type="ORF">GTU67_13930</name>
</gene>
<organism evidence="2 3">
    <name type="scientific">Pusillimonas minor</name>
    <dbReference type="NCBI Taxonomy" id="2697024"/>
    <lineage>
        <taxon>Bacteria</taxon>
        <taxon>Pseudomonadati</taxon>
        <taxon>Pseudomonadota</taxon>
        <taxon>Betaproteobacteria</taxon>
        <taxon>Burkholderiales</taxon>
        <taxon>Alcaligenaceae</taxon>
        <taxon>Pusillimonas</taxon>
    </lineage>
</organism>
<dbReference type="AlphaFoldDB" id="A0A842HS56"/>
<keyword evidence="2" id="KW-0723">Serine/threonine-protein kinase</keyword>
<dbReference type="EMBL" id="JACJUU010000017">
    <property type="protein sequence ID" value="MBC2771006.1"/>
    <property type="molecule type" value="Genomic_DNA"/>
</dbReference>
<reference evidence="2 3" key="1">
    <citation type="submission" date="2020-08" db="EMBL/GenBank/DDBJ databases">
        <title>Paraeoetvoesia sp. YC-7-48 draft genome sequence.</title>
        <authorList>
            <person name="Yao L."/>
        </authorList>
    </citation>
    <scope>NUCLEOTIDE SEQUENCE [LARGE SCALE GENOMIC DNA]</scope>
    <source>
        <strain evidence="3">YC-7-48</strain>
    </source>
</reference>
<evidence type="ECO:0000313" key="2">
    <source>
        <dbReference type="EMBL" id="MBC2771006.1"/>
    </source>
</evidence>